<name>A0A6G4TZJ0_9ACTN</name>
<evidence type="ECO:0000313" key="2">
    <source>
        <dbReference type="EMBL" id="NGN65172.1"/>
    </source>
</evidence>
<gene>
    <name evidence="2" type="ORF">G5C51_14850</name>
</gene>
<dbReference type="AlphaFoldDB" id="A0A6G4TZJ0"/>
<sequence>MAAASAAVAAWLPAAQAAPAALPFAPVDAGTVGQFRLDAGSTFADYGKALTAVEKNPAVAVRNATEVLTSGGRTGSAGLCHGTGLSGSLSPGGFCWDKADDTSNSYTTAGGWTPQGLSGSYDAKADGLWDGRRTFVASWHFSRGMGTPGAVANEFARVSLVNAEGGGIRYNHLLLVRPTLDAAGNGNFTAAKWTHADGVVWYGTKLFVANGRYLQVYDLAHIWKVNSSTEAVGISGSASSARWSNYALPMIGEYRTTTGTAACAVVSGTTPCLNSLSLDRTGADALVSAEFKAGAAGGRVVRWALDETTGLPKGTATAAYSSPVWAMQGAATDGDRWFMAGDCPSGVGDGSGDALKYSCIHYARPGVEPHVLTTSPVLTQNLGYGPADGRLYGINERINSTNGIRVVFWIKP</sequence>
<feature type="signal peptide" evidence="1">
    <location>
        <begin position="1"/>
        <end position="17"/>
    </location>
</feature>
<accession>A0A6G4TZJ0</accession>
<keyword evidence="1" id="KW-0732">Signal</keyword>
<reference evidence="2 3" key="1">
    <citation type="submission" date="2020-02" db="EMBL/GenBank/DDBJ databases">
        <title>Whole-genome analyses of novel actinobacteria.</title>
        <authorList>
            <person name="Sahin N."/>
        </authorList>
    </citation>
    <scope>NUCLEOTIDE SEQUENCE [LARGE SCALE GENOMIC DNA]</scope>
    <source>
        <strain evidence="2 3">A7024</strain>
    </source>
</reference>
<evidence type="ECO:0000313" key="3">
    <source>
        <dbReference type="Proteomes" id="UP000481583"/>
    </source>
</evidence>
<protein>
    <recommendedName>
        <fullName evidence="4">Secreted protein</fullName>
    </recommendedName>
</protein>
<dbReference type="EMBL" id="JAAKZV010000054">
    <property type="protein sequence ID" value="NGN65172.1"/>
    <property type="molecule type" value="Genomic_DNA"/>
</dbReference>
<feature type="chain" id="PRO_5026090254" description="Secreted protein" evidence="1">
    <location>
        <begin position="18"/>
        <end position="412"/>
    </location>
</feature>
<dbReference type="Proteomes" id="UP000481583">
    <property type="component" value="Unassembled WGS sequence"/>
</dbReference>
<proteinExistence type="predicted"/>
<organism evidence="2 3">
    <name type="scientific">Streptomyces coryli</name>
    <dbReference type="NCBI Taxonomy" id="1128680"/>
    <lineage>
        <taxon>Bacteria</taxon>
        <taxon>Bacillati</taxon>
        <taxon>Actinomycetota</taxon>
        <taxon>Actinomycetes</taxon>
        <taxon>Kitasatosporales</taxon>
        <taxon>Streptomycetaceae</taxon>
        <taxon>Streptomyces</taxon>
    </lineage>
</organism>
<evidence type="ECO:0000256" key="1">
    <source>
        <dbReference type="SAM" id="SignalP"/>
    </source>
</evidence>
<evidence type="ECO:0008006" key="4">
    <source>
        <dbReference type="Google" id="ProtNLM"/>
    </source>
</evidence>
<comment type="caution">
    <text evidence="2">The sequence shown here is derived from an EMBL/GenBank/DDBJ whole genome shotgun (WGS) entry which is preliminary data.</text>
</comment>
<keyword evidence="3" id="KW-1185">Reference proteome</keyword>